<dbReference type="Pfam" id="PF02368">
    <property type="entry name" value="Big_2"/>
    <property type="match status" value="1"/>
</dbReference>
<gene>
    <name evidence="2" type="ORF">SS37_16730</name>
</gene>
<dbReference type="RefSeq" id="WP_045286127.1">
    <property type="nucleotide sequence ID" value="NZ_JZYX01000036.1"/>
</dbReference>
<dbReference type="InterPro" id="IPR003343">
    <property type="entry name" value="Big_2"/>
</dbReference>
<evidence type="ECO:0000313" key="2">
    <source>
        <dbReference type="EMBL" id="KJN24908.1"/>
    </source>
</evidence>
<reference evidence="2 3" key="1">
    <citation type="submission" date="2015-03" db="EMBL/GenBank/DDBJ databases">
        <authorList>
            <person name="McCorrison J."/>
            <person name="Sanka R."/>
            <person name="Adams M."/>
            <person name="Brinkac L."/>
            <person name="Nierman W."/>
            <person name="Sutton G."/>
            <person name="Nelson K."/>
            <person name="Kiedrowski L."/>
            <person name="Guerrero D."/>
            <person name="Bonomo R."/>
        </authorList>
    </citation>
    <scope>NUCLEOTIDE SEQUENCE [LARGE SCALE GENOMIC DNA]</scope>
    <source>
        <strain evidence="2 3">35699</strain>
    </source>
</reference>
<accession>A0A0F1AT75</accession>
<name>A0A0F1AT75_9ENTR</name>
<dbReference type="EMBL" id="JZYX01000036">
    <property type="protein sequence ID" value="KJN24908.1"/>
    <property type="molecule type" value="Genomic_DNA"/>
</dbReference>
<dbReference type="PATRIC" id="fig|1619248.3.peg.2718"/>
<organism evidence="2 3">
    <name type="scientific">Enterobacter sichuanensis</name>
    <dbReference type="NCBI Taxonomy" id="2071710"/>
    <lineage>
        <taxon>Bacteria</taxon>
        <taxon>Pseudomonadati</taxon>
        <taxon>Pseudomonadota</taxon>
        <taxon>Gammaproteobacteria</taxon>
        <taxon>Enterobacterales</taxon>
        <taxon>Enterobacteriaceae</taxon>
        <taxon>Enterobacter</taxon>
        <taxon>Enterobacter cloacae complex</taxon>
    </lineage>
</organism>
<dbReference type="OrthoDB" id="6442027at2"/>
<dbReference type="InterPro" id="IPR008964">
    <property type="entry name" value="Invasin/intimin_cell_adhesion"/>
</dbReference>
<dbReference type="AlphaFoldDB" id="A0A0F1AT75"/>
<feature type="domain" description="BIG2" evidence="1">
    <location>
        <begin position="167"/>
        <end position="244"/>
    </location>
</feature>
<dbReference type="SMART" id="SM00635">
    <property type="entry name" value="BID_2"/>
    <property type="match status" value="1"/>
</dbReference>
<protein>
    <submittedName>
        <fullName evidence="2">DNA breaking-rejoining protein</fullName>
    </submittedName>
</protein>
<evidence type="ECO:0000313" key="3">
    <source>
        <dbReference type="Proteomes" id="UP000033352"/>
    </source>
</evidence>
<dbReference type="Gene3D" id="2.60.40.1080">
    <property type="match status" value="1"/>
</dbReference>
<proteinExistence type="predicted"/>
<comment type="caution">
    <text evidence="2">The sequence shown here is derived from an EMBL/GenBank/DDBJ whole genome shotgun (WGS) entry which is preliminary data.</text>
</comment>
<evidence type="ECO:0000259" key="1">
    <source>
        <dbReference type="SMART" id="SM00635"/>
    </source>
</evidence>
<sequence length="251" mass="26351">MQGCANDFGKLIGKVAVLRMAFGCPDAVPALSEWKRLGAMTTKGIDYSMNTINSEADDAKGLVENLVNNMDLTISGEGEFRKSDKDNEIGAWRLSKYIFDEVQAGRQPNLWVRFDFAGENAGTYIQGYMNTTSWSGDFGTNDISTFSGEWKVYDADTVVFEVADSIAATGVEVTPATASLVVGATQQLSGAVQPTDATNKSITWTTSAASIATVSSTGLVTAVAAGTATITATTADGDFTDTCAVTVTAAP</sequence>
<dbReference type="SUPFAM" id="SSF49373">
    <property type="entry name" value="Invasin/intimin cell-adhesion fragments"/>
    <property type="match status" value="1"/>
</dbReference>
<dbReference type="Proteomes" id="UP000033352">
    <property type="component" value="Unassembled WGS sequence"/>
</dbReference>